<dbReference type="EMBL" id="RHHS01000008">
    <property type="protein sequence ID" value="RNB61104.1"/>
    <property type="molecule type" value="Genomic_DNA"/>
</dbReference>
<name>A0A3M8BCC6_9BACL</name>
<evidence type="ECO:0000256" key="1">
    <source>
        <dbReference type="SAM" id="MobiDB-lite"/>
    </source>
</evidence>
<evidence type="ECO:0000313" key="5">
    <source>
        <dbReference type="Proteomes" id="UP000268829"/>
    </source>
</evidence>
<dbReference type="NCBIfam" id="TIGR02867">
    <property type="entry name" value="spore_II_P"/>
    <property type="match status" value="1"/>
</dbReference>
<dbReference type="AlphaFoldDB" id="A0A3M8BCC6"/>
<feature type="chain" id="PRO_5018212136" evidence="2">
    <location>
        <begin position="27"/>
        <end position="589"/>
    </location>
</feature>
<sequence>MLARVKNSAIAACCLIFLLPASFAEAATHVEVTVDQLNIRSTPGTTSQIIGTITKATRLPIVQGQKEWTQVKLSNGKTGWVNNKYVKMLEIPQPKYVKSNVDMLNVRAEPNATSQILQVIDKNSVFLQVKKQGEWAQIKLSDKASGWVNARYLVETTAPQPVPTPTPPPAPAPVPAPAPTPAPVPVPQPTPVPTVPELPSGLGAGSLTLNESYEVYDAPDFLGTVIGQVNGGSTITHYGYADGWYTIDYYGRYAYIFKPIVTEETGQVTPTPAGEIPVQPAPAPVPAEASIRVRNADTNLRSGPGTNYPVIGNVQPGQTFPIVQTVGDWYVIRMPDNSLAYIAGWIVDRIPAAGSSSPGGTGTAGVGYNQGMIGNETVYIYHTHNRESWRNVARNTQGSSVDDPEINITLVGKRLGEILQAKGIPTMVNQDDFAQKLAEQKKSYAMSYTESYKAVAAAATTSPYLKYIFDIHRDSDEPRSKVAITINGKTYSRILFVIGTANPNYLENKKLADALHARLEAYYPGLSRGVILKGKNEGNGVYNQSISSGSLLLEFGGTNNTLEECYNTAEAFAEVFVQHMLESQIAFKQ</sequence>
<dbReference type="Pfam" id="PF07454">
    <property type="entry name" value="SpoIIP"/>
    <property type="match status" value="1"/>
</dbReference>
<proteinExistence type="predicted"/>
<keyword evidence="5" id="KW-1185">Reference proteome</keyword>
<dbReference type="InterPro" id="IPR003646">
    <property type="entry name" value="SH3-like_bac-type"/>
</dbReference>
<accession>A0A3M8BCC6</accession>
<dbReference type="PANTHER" id="PTHR34408:SF1">
    <property type="entry name" value="GLYCOSYL HYDROLASE FAMILY 19 DOMAIN-CONTAINING PROTEIN HI_1415"/>
    <property type="match status" value="1"/>
</dbReference>
<dbReference type="PROSITE" id="PS51781">
    <property type="entry name" value="SH3B"/>
    <property type="match status" value="3"/>
</dbReference>
<reference evidence="4 5" key="1">
    <citation type="submission" date="2018-10" db="EMBL/GenBank/DDBJ databases">
        <title>Phylogenomics of Brevibacillus.</title>
        <authorList>
            <person name="Dunlap C."/>
        </authorList>
    </citation>
    <scope>NUCLEOTIDE SEQUENCE [LARGE SCALE GENOMIC DNA]</scope>
    <source>
        <strain evidence="4 5">DSM 100115</strain>
    </source>
</reference>
<feature type="domain" description="SH3b" evidence="3">
    <location>
        <begin position="27"/>
        <end position="90"/>
    </location>
</feature>
<dbReference type="Proteomes" id="UP000268829">
    <property type="component" value="Unassembled WGS sequence"/>
</dbReference>
<dbReference type="PANTHER" id="PTHR34408">
    <property type="entry name" value="FAMILY PROTEIN, PUTATIVE-RELATED"/>
    <property type="match status" value="1"/>
</dbReference>
<feature type="region of interest" description="Disordered" evidence="1">
    <location>
        <begin position="159"/>
        <end position="194"/>
    </location>
</feature>
<evidence type="ECO:0000259" key="3">
    <source>
        <dbReference type="PROSITE" id="PS51781"/>
    </source>
</evidence>
<evidence type="ECO:0000313" key="4">
    <source>
        <dbReference type="EMBL" id="RNB61104.1"/>
    </source>
</evidence>
<dbReference type="SMART" id="SM00287">
    <property type="entry name" value="SH3b"/>
    <property type="match status" value="4"/>
</dbReference>
<dbReference type="InterPro" id="IPR052354">
    <property type="entry name" value="Cell_Wall_Dynamics_Protein"/>
</dbReference>
<dbReference type="OrthoDB" id="1633470at2"/>
<dbReference type="InterPro" id="IPR010897">
    <property type="entry name" value="Spore_II_P"/>
</dbReference>
<feature type="compositionally biased region" description="Pro residues" evidence="1">
    <location>
        <begin position="160"/>
        <end position="194"/>
    </location>
</feature>
<dbReference type="RefSeq" id="WP_122903054.1">
    <property type="nucleotide sequence ID" value="NZ_RHHS01000008.1"/>
</dbReference>
<feature type="domain" description="SH3b" evidence="3">
    <location>
        <begin position="286"/>
        <end position="350"/>
    </location>
</feature>
<comment type="caution">
    <text evidence="4">The sequence shown here is derived from an EMBL/GenBank/DDBJ whole genome shotgun (WGS) entry which is preliminary data.</text>
</comment>
<feature type="domain" description="SH3b" evidence="3">
    <location>
        <begin position="93"/>
        <end position="157"/>
    </location>
</feature>
<organism evidence="4 5">
    <name type="scientific">Brevibacillus gelatini</name>
    <dbReference type="NCBI Taxonomy" id="1655277"/>
    <lineage>
        <taxon>Bacteria</taxon>
        <taxon>Bacillati</taxon>
        <taxon>Bacillota</taxon>
        <taxon>Bacilli</taxon>
        <taxon>Bacillales</taxon>
        <taxon>Paenibacillaceae</taxon>
        <taxon>Brevibacillus</taxon>
    </lineage>
</organism>
<feature type="signal peptide" evidence="2">
    <location>
        <begin position="1"/>
        <end position="26"/>
    </location>
</feature>
<evidence type="ECO:0000256" key="2">
    <source>
        <dbReference type="SAM" id="SignalP"/>
    </source>
</evidence>
<keyword evidence="2" id="KW-0732">Signal</keyword>
<protein>
    <submittedName>
        <fullName evidence="4">Stage II sporulation protein P</fullName>
    </submittedName>
</protein>
<gene>
    <name evidence="4" type="ORF">EDM57_01700</name>
</gene>
<dbReference type="Pfam" id="PF08239">
    <property type="entry name" value="SH3_3"/>
    <property type="match status" value="3"/>
</dbReference>
<dbReference type="Gene3D" id="2.30.30.40">
    <property type="entry name" value="SH3 Domains"/>
    <property type="match status" value="4"/>
</dbReference>